<dbReference type="GO" id="GO:0016301">
    <property type="term" value="F:kinase activity"/>
    <property type="evidence" value="ECO:0007669"/>
    <property type="project" value="UniProtKB-KW"/>
</dbReference>
<keyword evidence="6 12" id="KW-0418">Kinase</keyword>
<keyword evidence="7" id="KW-0067">ATP-binding</keyword>
<keyword evidence="8" id="KW-0902">Two-component regulatory system</keyword>
<dbReference type="EC" id="2.7.13.3" evidence="2"/>
<dbReference type="InterPro" id="IPR003594">
    <property type="entry name" value="HATPase_dom"/>
</dbReference>
<comment type="caution">
    <text evidence="12">The sequence shown here is derived from an EMBL/GenBank/DDBJ whole genome shotgun (WGS) entry which is preliminary data.</text>
</comment>
<evidence type="ECO:0000256" key="9">
    <source>
        <dbReference type="SAM" id="Phobius"/>
    </source>
</evidence>
<accession>A0ABS8ZR88</accession>
<dbReference type="Pfam" id="PF07730">
    <property type="entry name" value="HisKA_3"/>
    <property type="match status" value="1"/>
</dbReference>
<evidence type="ECO:0000256" key="7">
    <source>
        <dbReference type="ARBA" id="ARBA00022840"/>
    </source>
</evidence>
<evidence type="ECO:0000256" key="2">
    <source>
        <dbReference type="ARBA" id="ARBA00012438"/>
    </source>
</evidence>
<dbReference type="PANTHER" id="PTHR24421:SF10">
    <property type="entry name" value="NITRATE_NITRITE SENSOR PROTEIN NARQ"/>
    <property type="match status" value="1"/>
</dbReference>
<dbReference type="EMBL" id="JAJVCN010000004">
    <property type="protein sequence ID" value="MCE7010117.1"/>
    <property type="molecule type" value="Genomic_DNA"/>
</dbReference>
<reference evidence="12 13" key="1">
    <citation type="submission" date="2021-12" db="EMBL/GenBank/DDBJ databases">
        <title>Genome sequence of Kibdelosporangium philippinense ATCC 49844.</title>
        <authorList>
            <person name="Fedorov E.A."/>
            <person name="Omeragic M."/>
            <person name="Shalygina K.F."/>
            <person name="Maclea K.S."/>
        </authorList>
    </citation>
    <scope>NUCLEOTIDE SEQUENCE [LARGE SCALE GENOMIC DNA]</scope>
    <source>
        <strain evidence="12 13">ATCC 49844</strain>
    </source>
</reference>
<keyword evidence="9" id="KW-1133">Transmembrane helix</keyword>
<evidence type="ECO:0000256" key="1">
    <source>
        <dbReference type="ARBA" id="ARBA00000085"/>
    </source>
</evidence>
<dbReference type="InterPro" id="IPR036890">
    <property type="entry name" value="HATPase_C_sf"/>
</dbReference>
<proteinExistence type="predicted"/>
<evidence type="ECO:0000256" key="4">
    <source>
        <dbReference type="ARBA" id="ARBA00022679"/>
    </source>
</evidence>
<keyword evidence="3" id="KW-0597">Phosphoprotein</keyword>
<evidence type="ECO:0000256" key="5">
    <source>
        <dbReference type="ARBA" id="ARBA00022741"/>
    </source>
</evidence>
<keyword evidence="9" id="KW-0472">Membrane</keyword>
<keyword evidence="4" id="KW-0808">Transferase</keyword>
<feature type="domain" description="Histidine kinase/HSP90-like ATPase" evidence="10">
    <location>
        <begin position="277"/>
        <end position="360"/>
    </location>
</feature>
<dbReference type="Pfam" id="PF02518">
    <property type="entry name" value="HATPase_c"/>
    <property type="match status" value="1"/>
</dbReference>
<comment type="catalytic activity">
    <reaction evidence="1">
        <text>ATP + protein L-histidine = ADP + protein N-phospho-L-histidine.</text>
        <dbReference type="EC" id="2.7.13.3"/>
    </reaction>
</comment>
<dbReference type="SUPFAM" id="SSF55874">
    <property type="entry name" value="ATPase domain of HSP90 chaperone/DNA topoisomerase II/histidine kinase"/>
    <property type="match status" value="1"/>
</dbReference>
<keyword evidence="5" id="KW-0547">Nucleotide-binding</keyword>
<evidence type="ECO:0000256" key="3">
    <source>
        <dbReference type="ARBA" id="ARBA00022553"/>
    </source>
</evidence>
<dbReference type="Gene3D" id="1.20.5.1930">
    <property type="match status" value="1"/>
</dbReference>
<dbReference type="InterPro" id="IPR011712">
    <property type="entry name" value="Sig_transdc_His_kin_sub3_dim/P"/>
</dbReference>
<dbReference type="CDD" id="cd16917">
    <property type="entry name" value="HATPase_UhpB-NarQ-NarX-like"/>
    <property type="match status" value="1"/>
</dbReference>
<feature type="domain" description="Signal transduction histidine kinase subgroup 3 dimerisation and phosphoacceptor" evidence="11">
    <location>
        <begin position="159"/>
        <end position="225"/>
    </location>
</feature>
<evidence type="ECO:0000256" key="6">
    <source>
        <dbReference type="ARBA" id="ARBA00022777"/>
    </source>
</evidence>
<name>A0ABS8ZR88_9PSEU</name>
<protein>
    <recommendedName>
        <fullName evidence="2">histidine kinase</fullName>
        <ecNumber evidence="2">2.7.13.3</ecNumber>
    </recommendedName>
</protein>
<dbReference type="RefSeq" id="WP_233731572.1">
    <property type="nucleotide sequence ID" value="NZ_JAJVCN010000004.1"/>
</dbReference>
<feature type="transmembrane region" description="Helical" evidence="9">
    <location>
        <begin position="53"/>
        <end position="71"/>
    </location>
</feature>
<dbReference type="InterPro" id="IPR050482">
    <property type="entry name" value="Sensor_HK_TwoCompSys"/>
</dbReference>
<evidence type="ECO:0000313" key="13">
    <source>
        <dbReference type="Proteomes" id="UP001521150"/>
    </source>
</evidence>
<evidence type="ECO:0000259" key="11">
    <source>
        <dbReference type="Pfam" id="PF07730"/>
    </source>
</evidence>
<evidence type="ECO:0000313" key="12">
    <source>
        <dbReference type="EMBL" id="MCE7010117.1"/>
    </source>
</evidence>
<sequence length="368" mass="38982">MLCRHPIVGDVVLTVAVTGAAIQVADPIGRAPAAVGYGLAAFTGLPLLVRRRFPAVVLVLTVLALSAFFVLRFQTSVGFFGPLVAAYTVAVDYTLPVSAGMVAVSLVITKLSVVLGHVEGWLDGLPHLLTQGILAVAIGHAVRSRRHSASRAKRAVTEERAWVARELHDVVGHHIAVVSVHANLAQRLLESDSGASSRALHAISSTSNESLDELRRLLHALRSNDELVGPASVSTGLLTSTVVDRLVRRIKAAGVPVNVRVVGTPRALPPALELCAYRVIQESLTNVVKHAEQATVDVCLDYQDDFFAASVANTGLPSSADPRTGRGLAGMRERANQCGGVVRCEPLASGGFRVDLRLPLMPEAMRSP</sequence>
<keyword evidence="13" id="KW-1185">Reference proteome</keyword>
<gene>
    <name evidence="12" type="ORF">LWC34_46045</name>
</gene>
<evidence type="ECO:0000256" key="8">
    <source>
        <dbReference type="ARBA" id="ARBA00023012"/>
    </source>
</evidence>
<organism evidence="12 13">
    <name type="scientific">Kibdelosporangium philippinense</name>
    <dbReference type="NCBI Taxonomy" id="211113"/>
    <lineage>
        <taxon>Bacteria</taxon>
        <taxon>Bacillati</taxon>
        <taxon>Actinomycetota</taxon>
        <taxon>Actinomycetes</taxon>
        <taxon>Pseudonocardiales</taxon>
        <taxon>Pseudonocardiaceae</taxon>
        <taxon>Kibdelosporangium</taxon>
    </lineage>
</organism>
<dbReference type="Proteomes" id="UP001521150">
    <property type="component" value="Unassembled WGS sequence"/>
</dbReference>
<keyword evidence="9" id="KW-0812">Transmembrane</keyword>
<evidence type="ECO:0000259" key="10">
    <source>
        <dbReference type="Pfam" id="PF02518"/>
    </source>
</evidence>
<dbReference type="Gene3D" id="3.30.565.10">
    <property type="entry name" value="Histidine kinase-like ATPase, C-terminal domain"/>
    <property type="match status" value="1"/>
</dbReference>
<dbReference type="PANTHER" id="PTHR24421">
    <property type="entry name" value="NITRATE/NITRITE SENSOR PROTEIN NARX-RELATED"/>
    <property type="match status" value="1"/>
</dbReference>